<comment type="caution">
    <text evidence="2">The sequence shown here is derived from an EMBL/GenBank/DDBJ whole genome shotgun (WGS) entry which is preliminary data.</text>
</comment>
<gene>
    <name evidence="2" type="ORF">C8J28_10369</name>
</gene>
<proteinExistence type="predicted"/>
<accession>A0A2T5KC13</accession>
<dbReference type="EMBL" id="QAOT01000003">
    <property type="protein sequence ID" value="PTR19945.1"/>
    <property type="molecule type" value="Genomic_DNA"/>
</dbReference>
<sequence length="113" mass="12061">MPLTQGKGRSGARGAGPEGKGRVAVSREAIRRNGHIRTQKMGHRPPAGKAHEGVRFAMREIRPQEQELARKHAYSSSSSPQSSSSWKEVDASGAKISGKAASALRRSIRSSAS</sequence>
<feature type="region of interest" description="Disordered" evidence="1">
    <location>
        <begin position="1"/>
        <end position="113"/>
    </location>
</feature>
<evidence type="ECO:0000313" key="2">
    <source>
        <dbReference type="EMBL" id="PTR19945.1"/>
    </source>
</evidence>
<feature type="compositionally biased region" description="Basic residues" evidence="1">
    <location>
        <begin position="32"/>
        <end position="43"/>
    </location>
</feature>
<feature type="compositionally biased region" description="Basic and acidic residues" evidence="1">
    <location>
        <begin position="49"/>
        <end position="70"/>
    </location>
</feature>
<feature type="compositionally biased region" description="Gly residues" evidence="1">
    <location>
        <begin position="8"/>
        <end position="18"/>
    </location>
</feature>
<keyword evidence="3" id="KW-1185">Reference proteome</keyword>
<dbReference type="Proteomes" id="UP000244060">
    <property type="component" value="Unassembled WGS sequence"/>
</dbReference>
<protein>
    <submittedName>
        <fullName evidence="2">Uncharacterized protein</fullName>
    </submittedName>
</protein>
<reference evidence="2 3" key="1">
    <citation type="submission" date="2018-04" db="EMBL/GenBank/DDBJ databases">
        <title>Genomic Encyclopedia of Type Strains, Phase III (KMG-III): the genomes of soil and plant-associated and newly described type strains.</title>
        <authorList>
            <person name="Whitman W."/>
        </authorList>
    </citation>
    <scope>NUCLEOTIDE SEQUENCE [LARGE SCALE GENOMIC DNA]</scope>
    <source>
        <strain evidence="2 3">KA25</strain>
    </source>
</reference>
<evidence type="ECO:0000256" key="1">
    <source>
        <dbReference type="SAM" id="MobiDB-lite"/>
    </source>
</evidence>
<evidence type="ECO:0000313" key="3">
    <source>
        <dbReference type="Proteomes" id="UP000244060"/>
    </source>
</evidence>
<organism evidence="2 3">
    <name type="scientific">Cereibacter azotoformans</name>
    <dbReference type="NCBI Taxonomy" id="43057"/>
    <lineage>
        <taxon>Bacteria</taxon>
        <taxon>Pseudomonadati</taxon>
        <taxon>Pseudomonadota</taxon>
        <taxon>Alphaproteobacteria</taxon>
        <taxon>Rhodobacterales</taxon>
        <taxon>Paracoccaceae</taxon>
        <taxon>Cereibacter</taxon>
    </lineage>
</organism>
<dbReference type="AlphaFoldDB" id="A0A2T5KC13"/>
<feature type="compositionally biased region" description="Low complexity" evidence="1">
    <location>
        <begin position="75"/>
        <end position="113"/>
    </location>
</feature>
<name>A0A2T5KC13_9RHOB</name>